<dbReference type="AlphaFoldDB" id="A0A871BLD7"/>
<gene>
    <name evidence="10" type="ORF">HfgLR_21800</name>
</gene>
<dbReference type="RefSeq" id="WP_193493586.1">
    <property type="nucleotide sequence ID" value="NZ_CP063206.1"/>
</dbReference>
<dbReference type="PANTHER" id="PTHR35011">
    <property type="entry name" value="2,3-DIKETO-L-GULONATE TRAP TRANSPORTER SMALL PERMEASE PROTEIN YIAM"/>
    <property type="match status" value="1"/>
</dbReference>
<sequence length="188" mass="19908">MGNEDSLDKLASKLGSDDSTSNDASAGNRGSLVAVRRFVYTLATLCLFGVSASLLIQITTRSVNIGVQGLGALAQLLTVWMSFLVIGNLEFEDKHIEIDYFVNKLPESIRRIVGITIIALCVVWAGGVLYSAFLAVQVSIDSTIPTLGVPAASLHASPLIGMSLLVIAYLMKMKSCVENVVSGGDSLD</sequence>
<keyword evidence="5 8" id="KW-0812">Transmembrane</keyword>
<dbReference type="EMBL" id="CP063206">
    <property type="protein sequence ID" value="QOS13575.1"/>
    <property type="molecule type" value="Genomic_DNA"/>
</dbReference>
<feature type="domain" description="Tripartite ATP-independent periplasmic transporters DctQ component" evidence="9">
    <location>
        <begin position="53"/>
        <end position="175"/>
    </location>
</feature>
<accession>A0A871BLD7</accession>
<keyword evidence="3" id="KW-1003">Cell membrane</keyword>
<evidence type="ECO:0000259" key="9">
    <source>
        <dbReference type="Pfam" id="PF04290"/>
    </source>
</evidence>
<evidence type="ECO:0000256" key="2">
    <source>
        <dbReference type="ARBA" id="ARBA00022448"/>
    </source>
</evidence>
<evidence type="ECO:0000256" key="4">
    <source>
        <dbReference type="ARBA" id="ARBA00022519"/>
    </source>
</evidence>
<dbReference type="GO" id="GO:0005886">
    <property type="term" value="C:plasma membrane"/>
    <property type="evidence" value="ECO:0007669"/>
    <property type="project" value="UniProtKB-SubCell"/>
</dbReference>
<feature type="transmembrane region" description="Helical" evidence="8">
    <location>
        <begin position="38"/>
        <end position="58"/>
    </location>
</feature>
<dbReference type="Pfam" id="PF04290">
    <property type="entry name" value="DctQ"/>
    <property type="match status" value="1"/>
</dbReference>
<evidence type="ECO:0000313" key="10">
    <source>
        <dbReference type="EMBL" id="QOS13575.1"/>
    </source>
</evidence>
<evidence type="ECO:0000256" key="6">
    <source>
        <dbReference type="ARBA" id="ARBA00022989"/>
    </source>
</evidence>
<dbReference type="PANTHER" id="PTHR35011:SF2">
    <property type="entry name" value="2,3-DIKETO-L-GULONATE TRAP TRANSPORTER SMALL PERMEASE PROTEIN YIAM"/>
    <property type="match status" value="1"/>
</dbReference>
<keyword evidence="7 8" id="KW-0472">Membrane</keyword>
<organism evidence="10 11">
    <name type="scientific">Haloferax gibbonsii</name>
    <dbReference type="NCBI Taxonomy" id="35746"/>
    <lineage>
        <taxon>Archaea</taxon>
        <taxon>Methanobacteriati</taxon>
        <taxon>Methanobacteriota</taxon>
        <taxon>Stenosarchaea group</taxon>
        <taxon>Halobacteria</taxon>
        <taxon>Halobacteriales</taxon>
        <taxon>Haloferacaceae</taxon>
        <taxon>Haloferax</taxon>
    </lineage>
</organism>
<evidence type="ECO:0000256" key="8">
    <source>
        <dbReference type="SAM" id="Phobius"/>
    </source>
</evidence>
<feature type="transmembrane region" description="Helical" evidence="8">
    <location>
        <begin position="70"/>
        <end position="91"/>
    </location>
</feature>
<dbReference type="Proteomes" id="UP000663064">
    <property type="component" value="Plasmid pHGLR1"/>
</dbReference>
<feature type="transmembrane region" description="Helical" evidence="8">
    <location>
        <begin position="112"/>
        <end position="140"/>
    </location>
</feature>
<reference evidence="10" key="1">
    <citation type="journal article" date="2021" name="Front. Microbiol.">
        <title>Cellular and Genomic Properties of Haloferax gibbonsii LR2-5, the Host of Euryarchaeal Virus HFTV1.</title>
        <authorList>
            <person name="Tittes C."/>
            <person name="Schwarzer S."/>
            <person name="Pfeiffer F."/>
            <person name="Dyall-Smith M."/>
            <person name="Rodriguez-Franco M."/>
            <person name="Oksanen H.M."/>
            <person name="Quax T.E.F."/>
        </authorList>
    </citation>
    <scope>NUCLEOTIDE SEQUENCE</scope>
    <source>
        <strain evidence="10">LR2-5</strain>
    </source>
</reference>
<evidence type="ECO:0000256" key="3">
    <source>
        <dbReference type="ARBA" id="ARBA00022475"/>
    </source>
</evidence>
<keyword evidence="6 8" id="KW-1133">Transmembrane helix</keyword>
<dbReference type="GeneID" id="59461097"/>
<dbReference type="InterPro" id="IPR055348">
    <property type="entry name" value="DctQ"/>
</dbReference>
<proteinExistence type="predicted"/>
<geneLocation type="plasmid" evidence="10 11">
    <name>pHGLR1</name>
</geneLocation>
<dbReference type="InterPro" id="IPR007387">
    <property type="entry name" value="TRAP_DctQ"/>
</dbReference>
<feature type="transmembrane region" description="Helical" evidence="8">
    <location>
        <begin position="152"/>
        <end position="171"/>
    </location>
</feature>
<keyword evidence="4" id="KW-0997">Cell inner membrane</keyword>
<evidence type="ECO:0000256" key="7">
    <source>
        <dbReference type="ARBA" id="ARBA00023136"/>
    </source>
</evidence>
<keyword evidence="2" id="KW-0813">Transport</keyword>
<evidence type="ECO:0000256" key="1">
    <source>
        <dbReference type="ARBA" id="ARBA00004429"/>
    </source>
</evidence>
<dbReference type="GO" id="GO:0022857">
    <property type="term" value="F:transmembrane transporter activity"/>
    <property type="evidence" value="ECO:0007669"/>
    <property type="project" value="TreeGrafter"/>
</dbReference>
<keyword evidence="10" id="KW-0614">Plasmid</keyword>
<evidence type="ECO:0000313" key="11">
    <source>
        <dbReference type="Proteomes" id="UP000663064"/>
    </source>
</evidence>
<comment type="subcellular location">
    <subcellularLocation>
        <location evidence="1">Cell inner membrane</location>
        <topology evidence="1">Multi-pass membrane protein</topology>
    </subcellularLocation>
</comment>
<dbReference type="GO" id="GO:0015740">
    <property type="term" value="P:C4-dicarboxylate transport"/>
    <property type="evidence" value="ECO:0007669"/>
    <property type="project" value="TreeGrafter"/>
</dbReference>
<protein>
    <submittedName>
        <fullName evidence="10">TRAP-type transport system small permease protein</fullName>
    </submittedName>
</protein>
<name>A0A871BLD7_HALGI</name>
<evidence type="ECO:0000256" key="5">
    <source>
        <dbReference type="ARBA" id="ARBA00022692"/>
    </source>
</evidence>